<dbReference type="EMBL" id="JBHUIO010000002">
    <property type="protein sequence ID" value="MFD2169318.1"/>
    <property type="molecule type" value="Genomic_DNA"/>
</dbReference>
<keyword evidence="1" id="KW-0479">Metal-binding</keyword>
<name>A0ABW4ZV58_9BACL</name>
<dbReference type="CDD" id="cd10917">
    <property type="entry name" value="CE4_NodB_like_6s_7s"/>
    <property type="match status" value="1"/>
</dbReference>
<evidence type="ECO:0000313" key="5">
    <source>
        <dbReference type="Proteomes" id="UP001597343"/>
    </source>
</evidence>
<dbReference type="PROSITE" id="PS51677">
    <property type="entry name" value="NODB"/>
    <property type="match status" value="1"/>
</dbReference>
<dbReference type="Pfam" id="PF01522">
    <property type="entry name" value="Polysacc_deac_1"/>
    <property type="match status" value="1"/>
</dbReference>
<sequence>MNFVHAEDKGRFYYEKRGDVVWEVATEQKVIALTFDDGPDPVYTPQILDLLKQHRAKATFFVLGSRVEQYPDVAKREVLEGHELANHTYGHPGMRQISEQNLLGEIEKAHKIIKAVSGKKLNIFRPPGGVYNEKVVNTAKAAGYIVVMWSWNQDTRDWSNPGVRRIVDRVVKNAHNGGIVLFHDTGGNRSQTVAALEQILIKLEQEGYRFVTVSELLQMQTRPALPH</sequence>
<gene>
    <name evidence="4" type="ORF">ACFSOY_04690</name>
</gene>
<keyword evidence="5" id="KW-1185">Reference proteome</keyword>
<evidence type="ECO:0000313" key="4">
    <source>
        <dbReference type="EMBL" id="MFD2169318.1"/>
    </source>
</evidence>
<protein>
    <submittedName>
        <fullName evidence="4">Polysaccharide deacetylase family protein</fullName>
    </submittedName>
</protein>
<evidence type="ECO:0000259" key="3">
    <source>
        <dbReference type="PROSITE" id="PS51677"/>
    </source>
</evidence>
<feature type="domain" description="NodB homology" evidence="3">
    <location>
        <begin position="29"/>
        <end position="211"/>
    </location>
</feature>
<dbReference type="RefSeq" id="WP_386044489.1">
    <property type="nucleotide sequence ID" value="NZ_JBHUIO010000002.1"/>
</dbReference>
<proteinExistence type="predicted"/>
<accession>A0ABW4ZV58</accession>
<organism evidence="4 5">
    <name type="scientific">Tumebacillus lipolyticus</name>
    <dbReference type="NCBI Taxonomy" id="1280370"/>
    <lineage>
        <taxon>Bacteria</taxon>
        <taxon>Bacillati</taxon>
        <taxon>Bacillota</taxon>
        <taxon>Bacilli</taxon>
        <taxon>Bacillales</taxon>
        <taxon>Alicyclobacillaceae</taxon>
        <taxon>Tumebacillus</taxon>
    </lineage>
</organism>
<dbReference type="InterPro" id="IPR002509">
    <property type="entry name" value="NODB_dom"/>
</dbReference>
<comment type="caution">
    <text evidence="4">The sequence shown here is derived from an EMBL/GenBank/DDBJ whole genome shotgun (WGS) entry which is preliminary data.</text>
</comment>
<dbReference type="InterPro" id="IPR011330">
    <property type="entry name" value="Glyco_hydro/deAcase_b/a-brl"/>
</dbReference>
<dbReference type="PANTHER" id="PTHR10587:SF133">
    <property type="entry name" value="CHITIN DEACETYLASE 1-RELATED"/>
    <property type="match status" value="1"/>
</dbReference>
<dbReference type="PANTHER" id="PTHR10587">
    <property type="entry name" value="GLYCOSYL TRANSFERASE-RELATED"/>
    <property type="match status" value="1"/>
</dbReference>
<evidence type="ECO:0000256" key="2">
    <source>
        <dbReference type="ARBA" id="ARBA00022801"/>
    </source>
</evidence>
<reference evidence="5" key="1">
    <citation type="journal article" date="2019" name="Int. J. Syst. Evol. Microbiol.">
        <title>The Global Catalogue of Microorganisms (GCM) 10K type strain sequencing project: providing services to taxonomists for standard genome sequencing and annotation.</title>
        <authorList>
            <consortium name="The Broad Institute Genomics Platform"/>
            <consortium name="The Broad Institute Genome Sequencing Center for Infectious Disease"/>
            <person name="Wu L."/>
            <person name="Ma J."/>
        </authorList>
    </citation>
    <scope>NUCLEOTIDE SEQUENCE [LARGE SCALE GENOMIC DNA]</scope>
    <source>
        <strain evidence="5">CGMCC 1.13574</strain>
    </source>
</reference>
<dbReference type="SUPFAM" id="SSF88713">
    <property type="entry name" value="Glycoside hydrolase/deacetylase"/>
    <property type="match status" value="1"/>
</dbReference>
<evidence type="ECO:0000256" key="1">
    <source>
        <dbReference type="ARBA" id="ARBA00022723"/>
    </source>
</evidence>
<dbReference type="Proteomes" id="UP001597343">
    <property type="component" value="Unassembled WGS sequence"/>
</dbReference>
<dbReference type="Gene3D" id="3.20.20.370">
    <property type="entry name" value="Glycoside hydrolase/deacetylase"/>
    <property type="match status" value="1"/>
</dbReference>
<keyword evidence="2" id="KW-0378">Hydrolase</keyword>
<dbReference type="InterPro" id="IPR050248">
    <property type="entry name" value="Polysacc_deacetylase_ArnD"/>
</dbReference>